<dbReference type="NCBIfam" id="TIGR03588">
    <property type="entry name" value="PseC"/>
    <property type="match status" value="1"/>
</dbReference>
<protein>
    <submittedName>
        <fullName evidence="6">AHBA synthase</fullName>
    </submittedName>
</protein>
<dbReference type="PANTHER" id="PTHR30244">
    <property type="entry name" value="TRANSAMINASE"/>
    <property type="match status" value="1"/>
</dbReference>
<dbReference type="GO" id="GO:0030170">
    <property type="term" value="F:pyridoxal phosphate binding"/>
    <property type="evidence" value="ECO:0007669"/>
    <property type="project" value="TreeGrafter"/>
</dbReference>
<sequence length="386" mass="43215">MIPYGRQNITEDDIAAVVEVLRSDWLTQGPMVPRFEQTVADKVGAKYAVAANSATSALHIACLALELGPGDWLWTSPNTFAASANCGLYCGAKVDFVDIDPHTYNLSVKALAEKLEHAEHLGTLPKIVVPVHFAGQSCEMAEIHALAQRYGFKIIEDASHAIGAQYKDKPVGSCIYSDIAVFSFHPVKIITTGEGGIALTNNANLAERMQRLRSHGITRDLKQMQDTQQGAWFYEQIELGFNYRMTDIQAALGVKQLERLEQFVTQRRHLAAVYDHSLAQLPLKRPFQHQSTCSSFHLYVIQVDPKHSPLDRNALFAYLRKSGIGVNVHYIPVYKHPYYRKLNFAEIFCSEAEQYYANAITLPLFFGLEASQQSEIIEVLTKVLQK</sequence>
<evidence type="ECO:0000313" key="7">
    <source>
        <dbReference type="Proteomes" id="UP000054869"/>
    </source>
</evidence>
<evidence type="ECO:0000256" key="1">
    <source>
        <dbReference type="ARBA" id="ARBA00022898"/>
    </source>
</evidence>
<reference evidence="6 7" key="1">
    <citation type="submission" date="2015-11" db="EMBL/GenBank/DDBJ databases">
        <title>Genomic analysis of 38 Legionella species identifies large and diverse effector repertoires.</title>
        <authorList>
            <person name="Burstein D."/>
            <person name="Amaro F."/>
            <person name="Zusman T."/>
            <person name="Lifshitz Z."/>
            <person name="Cohen O."/>
            <person name="Gilbert J.A."/>
            <person name="Pupko T."/>
            <person name="Shuman H.A."/>
            <person name="Segal G."/>
        </authorList>
    </citation>
    <scope>NUCLEOTIDE SEQUENCE [LARGE SCALE GENOMIC DNA]</scope>
    <source>
        <strain evidence="6 7">ATCC 49751</strain>
    </source>
</reference>
<dbReference type="InterPro" id="IPR015421">
    <property type="entry name" value="PyrdxlP-dep_Trfase_major"/>
</dbReference>
<dbReference type="eggNOG" id="COG0399">
    <property type="taxonomic scope" value="Bacteria"/>
</dbReference>
<comment type="similarity">
    <text evidence="2 5">Belongs to the DegT/DnrJ/EryC1 family.</text>
</comment>
<dbReference type="InterPro" id="IPR015422">
    <property type="entry name" value="PyrdxlP-dep_Trfase_small"/>
</dbReference>
<dbReference type="SUPFAM" id="SSF53383">
    <property type="entry name" value="PLP-dependent transferases"/>
    <property type="match status" value="1"/>
</dbReference>
<dbReference type="RefSeq" id="WP_028373021.1">
    <property type="nucleotide sequence ID" value="NZ_CAAAJD010000009.1"/>
</dbReference>
<dbReference type="STRING" id="45067.Llan_0444"/>
<dbReference type="InterPro" id="IPR020026">
    <property type="entry name" value="PseC"/>
</dbReference>
<evidence type="ECO:0000256" key="5">
    <source>
        <dbReference type="RuleBase" id="RU004508"/>
    </source>
</evidence>
<evidence type="ECO:0000256" key="4">
    <source>
        <dbReference type="PIRSR" id="PIRSR000390-2"/>
    </source>
</evidence>
<keyword evidence="7" id="KW-1185">Reference proteome</keyword>
<comment type="caution">
    <text evidence="6">The sequence shown here is derived from an EMBL/GenBank/DDBJ whole genome shotgun (WGS) entry which is preliminary data.</text>
</comment>
<dbReference type="Pfam" id="PF01041">
    <property type="entry name" value="DegT_DnrJ_EryC1"/>
    <property type="match status" value="1"/>
</dbReference>
<accession>A0A0W0VWC9</accession>
<dbReference type="Gene3D" id="3.40.640.10">
    <property type="entry name" value="Type I PLP-dependent aspartate aminotransferase-like (Major domain)"/>
    <property type="match status" value="1"/>
</dbReference>
<dbReference type="PIRSF" id="PIRSF000390">
    <property type="entry name" value="PLP_StrS"/>
    <property type="match status" value="1"/>
</dbReference>
<dbReference type="EMBL" id="LNYI01000010">
    <property type="protein sequence ID" value="KTD24305.1"/>
    <property type="molecule type" value="Genomic_DNA"/>
</dbReference>
<gene>
    <name evidence="6" type="ORF">Llan_0444</name>
</gene>
<evidence type="ECO:0000313" key="6">
    <source>
        <dbReference type="EMBL" id="KTD24305.1"/>
    </source>
</evidence>
<keyword evidence="1 4" id="KW-0663">Pyridoxal phosphate</keyword>
<dbReference type="Proteomes" id="UP000054869">
    <property type="component" value="Unassembled WGS sequence"/>
</dbReference>
<dbReference type="InterPro" id="IPR015424">
    <property type="entry name" value="PyrdxlP-dep_Trfase"/>
</dbReference>
<dbReference type="GO" id="GO:0000271">
    <property type="term" value="P:polysaccharide biosynthetic process"/>
    <property type="evidence" value="ECO:0007669"/>
    <property type="project" value="TreeGrafter"/>
</dbReference>
<dbReference type="PANTHER" id="PTHR30244:SF34">
    <property type="entry name" value="DTDP-4-AMINO-4,6-DIDEOXYGALACTOSE TRANSAMINASE"/>
    <property type="match status" value="1"/>
</dbReference>
<organism evidence="6 7">
    <name type="scientific">Legionella lansingensis</name>
    <dbReference type="NCBI Taxonomy" id="45067"/>
    <lineage>
        <taxon>Bacteria</taxon>
        <taxon>Pseudomonadati</taxon>
        <taxon>Pseudomonadota</taxon>
        <taxon>Gammaproteobacteria</taxon>
        <taxon>Legionellales</taxon>
        <taxon>Legionellaceae</taxon>
        <taxon>Legionella</taxon>
    </lineage>
</organism>
<name>A0A0W0VWC9_9GAMM</name>
<dbReference type="PATRIC" id="fig|45067.4.peg.468"/>
<dbReference type="GO" id="GO:0008483">
    <property type="term" value="F:transaminase activity"/>
    <property type="evidence" value="ECO:0007669"/>
    <property type="project" value="TreeGrafter"/>
</dbReference>
<dbReference type="Gene3D" id="3.90.1150.10">
    <property type="entry name" value="Aspartate Aminotransferase, domain 1"/>
    <property type="match status" value="1"/>
</dbReference>
<dbReference type="AlphaFoldDB" id="A0A0W0VWC9"/>
<evidence type="ECO:0000256" key="2">
    <source>
        <dbReference type="ARBA" id="ARBA00037999"/>
    </source>
</evidence>
<dbReference type="CDD" id="cd00616">
    <property type="entry name" value="AHBA_syn"/>
    <property type="match status" value="1"/>
</dbReference>
<dbReference type="InterPro" id="IPR000653">
    <property type="entry name" value="DegT/StrS_aminotransferase"/>
</dbReference>
<proteinExistence type="inferred from homology"/>
<feature type="active site" description="Proton acceptor" evidence="3">
    <location>
        <position position="188"/>
    </location>
</feature>
<feature type="modified residue" description="N6-(pyridoxal phosphate)lysine" evidence="4">
    <location>
        <position position="188"/>
    </location>
</feature>
<evidence type="ECO:0000256" key="3">
    <source>
        <dbReference type="PIRSR" id="PIRSR000390-1"/>
    </source>
</evidence>
<dbReference type="OrthoDB" id="9804264at2"/>